<organism evidence="2 3">
    <name type="scientific">Kineococcus aurantiacus</name>
    <dbReference type="NCBI Taxonomy" id="37633"/>
    <lineage>
        <taxon>Bacteria</taxon>
        <taxon>Bacillati</taxon>
        <taxon>Actinomycetota</taxon>
        <taxon>Actinomycetes</taxon>
        <taxon>Kineosporiales</taxon>
        <taxon>Kineosporiaceae</taxon>
        <taxon>Kineococcus</taxon>
    </lineage>
</organism>
<name>A0A7Y9AV35_9ACTN</name>
<proteinExistence type="predicted"/>
<dbReference type="Gene3D" id="1.10.260.40">
    <property type="entry name" value="lambda repressor-like DNA-binding domains"/>
    <property type="match status" value="1"/>
</dbReference>
<dbReference type="InterPro" id="IPR001387">
    <property type="entry name" value="Cro/C1-type_HTH"/>
</dbReference>
<dbReference type="RefSeq" id="WP_179748897.1">
    <property type="nucleotide sequence ID" value="NZ_BAAAGN010000002.1"/>
</dbReference>
<dbReference type="PROSITE" id="PS50943">
    <property type="entry name" value="HTH_CROC1"/>
    <property type="match status" value="1"/>
</dbReference>
<dbReference type="GO" id="GO:0003677">
    <property type="term" value="F:DNA binding"/>
    <property type="evidence" value="ECO:0007669"/>
    <property type="project" value="InterPro"/>
</dbReference>
<comment type="caution">
    <text evidence="2">The sequence shown here is derived from an EMBL/GenBank/DDBJ whole genome shotgun (WGS) entry which is preliminary data.</text>
</comment>
<protein>
    <submittedName>
        <fullName evidence="2">Transcriptional regulator with XRE-family HTH domain</fullName>
    </submittedName>
</protein>
<dbReference type="InterPro" id="IPR010982">
    <property type="entry name" value="Lambda_DNA-bd_dom_sf"/>
</dbReference>
<dbReference type="EMBL" id="JACCBB010000001">
    <property type="protein sequence ID" value="NYD20940.1"/>
    <property type="molecule type" value="Genomic_DNA"/>
</dbReference>
<reference evidence="2 3" key="1">
    <citation type="submission" date="2020-07" db="EMBL/GenBank/DDBJ databases">
        <title>Sequencing the genomes of 1000 actinobacteria strains.</title>
        <authorList>
            <person name="Klenk H.-P."/>
        </authorList>
    </citation>
    <scope>NUCLEOTIDE SEQUENCE [LARGE SCALE GENOMIC DNA]</scope>
    <source>
        <strain evidence="2 3">DSM 7487</strain>
    </source>
</reference>
<evidence type="ECO:0000313" key="3">
    <source>
        <dbReference type="Proteomes" id="UP000521922"/>
    </source>
</evidence>
<dbReference type="Proteomes" id="UP000521922">
    <property type="component" value="Unassembled WGS sequence"/>
</dbReference>
<dbReference type="Pfam" id="PF01381">
    <property type="entry name" value="HTH_3"/>
    <property type="match status" value="1"/>
</dbReference>
<feature type="domain" description="HTH cro/C1-type" evidence="1">
    <location>
        <begin position="16"/>
        <end position="70"/>
    </location>
</feature>
<dbReference type="AlphaFoldDB" id="A0A7Y9AV35"/>
<evidence type="ECO:0000313" key="2">
    <source>
        <dbReference type="EMBL" id="NYD20940.1"/>
    </source>
</evidence>
<accession>A0A7Y9AV35</accession>
<dbReference type="CDD" id="cd00093">
    <property type="entry name" value="HTH_XRE"/>
    <property type="match status" value="1"/>
</dbReference>
<sequence length="80" mass="8772">MTFTRSRVHTFNGPNLRKLRTDSAKSRELLAIELGCTAESVKAWENGSREPTLATAASLAIILRVSLDELVRREASTDAA</sequence>
<dbReference type="SUPFAM" id="SSF47413">
    <property type="entry name" value="lambda repressor-like DNA-binding domains"/>
    <property type="match status" value="1"/>
</dbReference>
<evidence type="ECO:0000259" key="1">
    <source>
        <dbReference type="PROSITE" id="PS50943"/>
    </source>
</evidence>
<gene>
    <name evidence="2" type="ORF">BJ968_000480</name>
</gene>
<dbReference type="SMART" id="SM00530">
    <property type="entry name" value="HTH_XRE"/>
    <property type="match status" value="1"/>
</dbReference>
<keyword evidence="3" id="KW-1185">Reference proteome</keyword>